<keyword evidence="4" id="KW-1185">Reference proteome</keyword>
<evidence type="ECO:0000256" key="1">
    <source>
        <dbReference type="SAM" id="MobiDB-lite"/>
    </source>
</evidence>
<evidence type="ECO:0000313" key="3">
    <source>
        <dbReference type="EMBL" id="KAK7509856.1"/>
    </source>
</evidence>
<dbReference type="Proteomes" id="UP001363622">
    <property type="component" value="Unassembled WGS sequence"/>
</dbReference>
<evidence type="ECO:0000313" key="4">
    <source>
        <dbReference type="Proteomes" id="UP001363622"/>
    </source>
</evidence>
<keyword evidence="2" id="KW-0812">Transmembrane</keyword>
<comment type="caution">
    <text evidence="3">The sequence shown here is derived from an EMBL/GenBank/DDBJ whole genome shotgun (WGS) entry which is preliminary data.</text>
</comment>
<reference evidence="3 4" key="1">
    <citation type="submission" date="2024-04" db="EMBL/GenBank/DDBJ databases">
        <title>Phyllosticta paracitricarpa is synonymous to the EU quarantine fungus P. citricarpa based on phylogenomic analyses.</title>
        <authorList>
            <consortium name="Lawrence Berkeley National Laboratory"/>
            <person name="Van Ingen-Buijs V.A."/>
            <person name="Van Westerhoven A.C."/>
            <person name="Haridas S."/>
            <person name="Skiadas P."/>
            <person name="Martin F."/>
            <person name="Groenewald J.Z."/>
            <person name="Crous P.W."/>
            <person name="Seidl M.F."/>
        </authorList>
    </citation>
    <scope>NUCLEOTIDE SEQUENCE [LARGE SCALE GENOMIC DNA]</scope>
    <source>
        <strain evidence="3 4">CBS 123371</strain>
    </source>
</reference>
<keyword evidence="2" id="KW-0472">Membrane</keyword>
<sequence>MRRERRGYTSAGACAPAPAGTEHTRQWRFRWERLQPDEELKRCRSSWRLVCWWILGVSWLRCELARSCSKTPGLTLLQKIKLCLPCLALPCRLDPKALSLSPAAPSSAPPSPRSCLPQDVAPDNALSLFLHEPPLVLPTSYARRLDTALPCSALLPRLTAETTITDACPHFSSSSSSCCLFLPGLVCLHRRRRHVRQTAARPASRNSCPHRFSFRHKTISGCSGDDFQTAANCSAKCIAGLVSIAAQVAQDCNDADVANDSIIAIFLAGQGPSTLCSNAASATALAPTAAPTSSQIVVKSSTLDLSTTPIAATSIQVDTSVPGTTTTLSISMPTSDTTTSATADATTGASEPETSTTTVSTAPMTTETSSPNSHGGGDPFNLFNAAPISAVLSTWLLAIPMVLCAFLAHFSP</sequence>
<keyword evidence="2" id="KW-1133">Transmembrane helix</keyword>
<name>A0ABR1K8P8_9PEZI</name>
<gene>
    <name evidence="3" type="ORF">IWZ03DRAFT_390308</name>
</gene>
<feature type="compositionally biased region" description="Low complexity" evidence="1">
    <location>
        <begin position="334"/>
        <end position="369"/>
    </location>
</feature>
<protein>
    <submittedName>
        <fullName evidence="3">Uncharacterized protein</fullName>
    </submittedName>
</protein>
<feature type="transmembrane region" description="Helical" evidence="2">
    <location>
        <begin position="390"/>
        <end position="410"/>
    </location>
</feature>
<organism evidence="3 4">
    <name type="scientific">Phyllosticta citriasiana</name>
    <dbReference type="NCBI Taxonomy" id="595635"/>
    <lineage>
        <taxon>Eukaryota</taxon>
        <taxon>Fungi</taxon>
        <taxon>Dikarya</taxon>
        <taxon>Ascomycota</taxon>
        <taxon>Pezizomycotina</taxon>
        <taxon>Dothideomycetes</taxon>
        <taxon>Dothideomycetes incertae sedis</taxon>
        <taxon>Botryosphaeriales</taxon>
        <taxon>Phyllostictaceae</taxon>
        <taxon>Phyllosticta</taxon>
    </lineage>
</organism>
<feature type="region of interest" description="Disordered" evidence="1">
    <location>
        <begin position="326"/>
        <end position="375"/>
    </location>
</feature>
<evidence type="ECO:0000256" key="2">
    <source>
        <dbReference type="SAM" id="Phobius"/>
    </source>
</evidence>
<dbReference type="EMBL" id="JBBPHU010000016">
    <property type="protein sequence ID" value="KAK7509856.1"/>
    <property type="molecule type" value="Genomic_DNA"/>
</dbReference>
<proteinExistence type="predicted"/>
<accession>A0ABR1K8P8</accession>